<dbReference type="Gene3D" id="1.25.10.10">
    <property type="entry name" value="Leucine-rich Repeat Variant"/>
    <property type="match status" value="1"/>
</dbReference>
<dbReference type="PANTHER" id="PTHR31355">
    <property type="entry name" value="MICROTUBULE-ASSOCIATED PROTEIN TORTIFOLIA1"/>
    <property type="match status" value="1"/>
</dbReference>
<feature type="non-terminal residue" evidence="3">
    <location>
        <position position="565"/>
    </location>
</feature>
<reference evidence="3" key="1">
    <citation type="submission" date="2022-06" db="EMBL/GenBank/DDBJ databases">
        <title>Uncovering the hologenomic basis of an extraordinary plant invasion.</title>
        <authorList>
            <person name="Bieker V.C."/>
            <person name="Martin M.D."/>
            <person name="Gilbert T."/>
            <person name="Hodgins K."/>
            <person name="Battlay P."/>
            <person name="Petersen B."/>
            <person name="Wilson J."/>
        </authorList>
    </citation>
    <scope>NUCLEOTIDE SEQUENCE</scope>
    <source>
        <strain evidence="3">AA19_3_7</strain>
        <tissue evidence="3">Leaf</tissue>
    </source>
</reference>
<dbReference type="Proteomes" id="UP001206925">
    <property type="component" value="Unassembled WGS sequence"/>
</dbReference>
<name>A0AAD5GC34_AMBAR</name>
<protein>
    <recommendedName>
        <fullName evidence="2">TORTIFOLIA1/SINE1-2 N-terminal domain-containing protein</fullName>
    </recommendedName>
</protein>
<gene>
    <name evidence="3" type="ORF">M8C21_023876</name>
</gene>
<dbReference type="InterPro" id="IPR016024">
    <property type="entry name" value="ARM-type_fold"/>
</dbReference>
<accession>A0AAD5GC34</accession>
<feature type="compositionally biased region" description="Low complexity" evidence="1">
    <location>
        <begin position="311"/>
        <end position="327"/>
    </location>
</feature>
<evidence type="ECO:0000313" key="4">
    <source>
        <dbReference type="Proteomes" id="UP001206925"/>
    </source>
</evidence>
<dbReference type="PANTHER" id="PTHR31355:SF8">
    <property type="entry name" value="TORTIFOLIA1-LIKE PROTEIN 3"/>
    <property type="match status" value="1"/>
</dbReference>
<dbReference type="SUPFAM" id="SSF48371">
    <property type="entry name" value="ARM repeat"/>
    <property type="match status" value="1"/>
</dbReference>
<proteinExistence type="predicted"/>
<dbReference type="EMBL" id="JAMZMK010009395">
    <property type="protein sequence ID" value="KAI7736014.1"/>
    <property type="molecule type" value="Genomic_DNA"/>
</dbReference>
<dbReference type="Pfam" id="PF24714">
    <property type="entry name" value="TOR1L1_N"/>
    <property type="match status" value="1"/>
</dbReference>
<evidence type="ECO:0000256" key="1">
    <source>
        <dbReference type="SAM" id="MobiDB-lite"/>
    </source>
</evidence>
<feature type="domain" description="TORTIFOLIA1/SINE1-2 N-terminal" evidence="2">
    <location>
        <begin position="2"/>
        <end position="268"/>
    </location>
</feature>
<evidence type="ECO:0000313" key="3">
    <source>
        <dbReference type="EMBL" id="KAI7736014.1"/>
    </source>
</evidence>
<keyword evidence="4" id="KW-1185">Reference proteome</keyword>
<sequence>LTNVTKLSDRDTHSTAVSTLQTIAKTLTPDLISPFISSISVTDSSDKSPVRKQCVTLISTLSQSHGDVLSPHITKLITAVIRRLRDPDTAVRSACITAVHSIAAYVTKPPFTSVAKPLVDALVTEQDVNAQIGAALCLAAAVDGAPEPELGYLRRVVVRVEKLLRSEAFKAKAKAALLTVLGSVIGVGAASSEVVVKSLVDVLVEFVVKSEDWSARKAAAEALERLAVVERDLVVGFKGQCLKTFEAKKFDKVKIVRETMNQMIEAWKAIPDVPMTEEGLKSAESEFSSRAAKVASDEIQPRTPQITNKRTALNSASTTTATSRLSLENSSKKTGPAMFRKLDRKKHATVTVPNPASPLSVDDNKTARPETKRAIFNEIIGEEVHESEYQSARLSATVVESNITEDIHKSRKDSEELSLIRNHLVQIETRQSNLVELLEKFTRSSETGMRSLETRVHGLELTLDEISFDLARSTGRLSHPETTQTVCCSLPGAGFLTSKLWAKTEIQRSNARISSSPFAARSHMNGKNMNLESCSPEKRGFRRREGGSGLIKNPLAVVHHGTSEI</sequence>
<evidence type="ECO:0000259" key="2">
    <source>
        <dbReference type="Pfam" id="PF24714"/>
    </source>
</evidence>
<dbReference type="FunFam" id="1.25.10.10:FF:000549">
    <property type="entry name" value="ARM repeat superfamily protein"/>
    <property type="match status" value="1"/>
</dbReference>
<dbReference type="InterPro" id="IPR033337">
    <property type="entry name" value="TORTIFOLIA1/SINE1-2"/>
</dbReference>
<dbReference type="GO" id="GO:0005874">
    <property type="term" value="C:microtubule"/>
    <property type="evidence" value="ECO:0007669"/>
    <property type="project" value="InterPro"/>
</dbReference>
<dbReference type="AlphaFoldDB" id="A0AAD5GC34"/>
<organism evidence="3 4">
    <name type="scientific">Ambrosia artemisiifolia</name>
    <name type="common">Common ragweed</name>
    <dbReference type="NCBI Taxonomy" id="4212"/>
    <lineage>
        <taxon>Eukaryota</taxon>
        <taxon>Viridiplantae</taxon>
        <taxon>Streptophyta</taxon>
        <taxon>Embryophyta</taxon>
        <taxon>Tracheophyta</taxon>
        <taxon>Spermatophyta</taxon>
        <taxon>Magnoliopsida</taxon>
        <taxon>eudicotyledons</taxon>
        <taxon>Gunneridae</taxon>
        <taxon>Pentapetalae</taxon>
        <taxon>asterids</taxon>
        <taxon>campanulids</taxon>
        <taxon>Asterales</taxon>
        <taxon>Asteraceae</taxon>
        <taxon>Asteroideae</taxon>
        <taxon>Heliantheae alliance</taxon>
        <taxon>Heliantheae</taxon>
        <taxon>Ambrosia</taxon>
    </lineage>
</organism>
<feature type="region of interest" description="Disordered" evidence="1">
    <location>
        <begin position="311"/>
        <end position="333"/>
    </location>
</feature>
<dbReference type="GO" id="GO:0008017">
    <property type="term" value="F:microtubule binding"/>
    <property type="evidence" value="ECO:0007669"/>
    <property type="project" value="InterPro"/>
</dbReference>
<dbReference type="InterPro" id="IPR011989">
    <property type="entry name" value="ARM-like"/>
</dbReference>
<dbReference type="InterPro" id="IPR057600">
    <property type="entry name" value="TORTIFOLIA1/SINE1-2_N"/>
</dbReference>
<feature type="compositionally biased region" description="Basic and acidic residues" evidence="1">
    <location>
        <begin position="535"/>
        <end position="546"/>
    </location>
</feature>
<comment type="caution">
    <text evidence="3">The sequence shown here is derived from an EMBL/GenBank/DDBJ whole genome shotgun (WGS) entry which is preliminary data.</text>
</comment>
<feature type="region of interest" description="Disordered" evidence="1">
    <location>
        <begin position="520"/>
        <end position="546"/>
    </location>
</feature>